<evidence type="ECO:0000256" key="2">
    <source>
        <dbReference type="ARBA" id="ARBA00023012"/>
    </source>
</evidence>
<evidence type="ECO:0000256" key="6">
    <source>
        <dbReference type="PROSITE-ProRule" id="PRU00110"/>
    </source>
</evidence>
<dbReference type="SUPFAM" id="SSF52172">
    <property type="entry name" value="CheY-like"/>
    <property type="match status" value="1"/>
</dbReference>
<dbReference type="InterPro" id="IPR039420">
    <property type="entry name" value="WalR-like"/>
</dbReference>
<dbReference type="RefSeq" id="WP_091364696.1">
    <property type="nucleotide sequence ID" value="NZ_FMZF01000002.1"/>
</dbReference>
<dbReference type="InterPro" id="IPR036641">
    <property type="entry name" value="HPT_dom_sf"/>
</dbReference>
<feature type="domain" description="Response regulatory" evidence="8">
    <location>
        <begin position="3"/>
        <end position="119"/>
    </location>
</feature>
<dbReference type="PROSITE" id="PS50894">
    <property type="entry name" value="HPT"/>
    <property type="match status" value="1"/>
</dbReference>
<feature type="modified residue" description="Phosphohistidine" evidence="6">
    <location>
        <position position="184"/>
    </location>
</feature>
<dbReference type="GO" id="GO:0032993">
    <property type="term" value="C:protein-DNA complex"/>
    <property type="evidence" value="ECO:0007669"/>
    <property type="project" value="TreeGrafter"/>
</dbReference>
<keyword evidence="5" id="KW-0804">Transcription</keyword>
<keyword evidence="1 7" id="KW-0597">Phosphoprotein</keyword>
<dbReference type="InterPro" id="IPR011006">
    <property type="entry name" value="CheY-like_superfamily"/>
</dbReference>
<dbReference type="CDD" id="cd00156">
    <property type="entry name" value="REC"/>
    <property type="match status" value="1"/>
</dbReference>
<keyword evidence="11" id="KW-1185">Reference proteome</keyword>
<evidence type="ECO:0000256" key="5">
    <source>
        <dbReference type="ARBA" id="ARBA00023163"/>
    </source>
</evidence>
<dbReference type="GO" id="GO:0000976">
    <property type="term" value="F:transcription cis-regulatory region binding"/>
    <property type="evidence" value="ECO:0007669"/>
    <property type="project" value="TreeGrafter"/>
</dbReference>
<evidence type="ECO:0000259" key="8">
    <source>
        <dbReference type="PROSITE" id="PS50110"/>
    </source>
</evidence>
<proteinExistence type="predicted"/>
<evidence type="ECO:0000256" key="3">
    <source>
        <dbReference type="ARBA" id="ARBA00023015"/>
    </source>
</evidence>
<evidence type="ECO:0000259" key="9">
    <source>
        <dbReference type="PROSITE" id="PS50894"/>
    </source>
</evidence>
<evidence type="ECO:0000256" key="7">
    <source>
        <dbReference type="PROSITE-ProRule" id="PRU00169"/>
    </source>
</evidence>
<dbReference type="PROSITE" id="PS50110">
    <property type="entry name" value="RESPONSE_REGULATORY"/>
    <property type="match status" value="1"/>
</dbReference>
<dbReference type="SMART" id="SM00073">
    <property type="entry name" value="HPT"/>
    <property type="match status" value="1"/>
</dbReference>
<keyword evidence="4" id="KW-0238">DNA-binding</keyword>
<dbReference type="Proteomes" id="UP000199416">
    <property type="component" value="Unassembled WGS sequence"/>
</dbReference>
<dbReference type="GO" id="GO:0000156">
    <property type="term" value="F:phosphorelay response regulator activity"/>
    <property type="evidence" value="ECO:0007669"/>
    <property type="project" value="TreeGrafter"/>
</dbReference>
<dbReference type="InterPro" id="IPR008207">
    <property type="entry name" value="Sig_transdc_His_kin_Hpt_dom"/>
</dbReference>
<dbReference type="GO" id="GO:0005829">
    <property type="term" value="C:cytosol"/>
    <property type="evidence" value="ECO:0007669"/>
    <property type="project" value="TreeGrafter"/>
</dbReference>
<dbReference type="Gene3D" id="1.20.120.160">
    <property type="entry name" value="HPT domain"/>
    <property type="match status" value="1"/>
</dbReference>
<dbReference type="STRING" id="1190417.SAMN05660690_1445"/>
<dbReference type="Pfam" id="PF01627">
    <property type="entry name" value="Hpt"/>
    <property type="match status" value="1"/>
</dbReference>
<dbReference type="PANTHER" id="PTHR48111">
    <property type="entry name" value="REGULATOR OF RPOS"/>
    <property type="match status" value="1"/>
</dbReference>
<sequence length="254" mass="25869">MARVLVVEDEDTTRLLLEARLRWAGHRVRAVASAPEARAVIEHAFTPEVVVTDMFMPGGSGLGLVSDLRADPGSATVPVVFLSGRALPGDVAAGRALGAAYLQKPCTAGELTAAVAEVLGTPETALEGVVRRRVGDLGAVDSDEERELVATLLELFVAQAPTAVAAVESAVAAGDVALFGQAAHRLRGAAAELGAEPLARACADWDDAAAAGDLPDPAEVSAVLAREVPATCAVFTALAAELRQGPPADGDPEG</sequence>
<dbReference type="Pfam" id="PF00072">
    <property type="entry name" value="Response_reg"/>
    <property type="match status" value="1"/>
</dbReference>
<feature type="modified residue" description="4-aspartylphosphate" evidence="7">
    <location>
        <position position="53"/>
    </location>
</feature>
<feature type="domain" description="HPt" evidence="9">
    <location>
        <begin position="145"/>
        <end position="241"/>
    </location>
</feature>
<dbReference type="PANTHER" id="PTHR48111:SF1">
    <property type="entry name" value="TWO-COMPONENT RESPONSE REGULATOR ORR33"/>
    <property type="match status" value="1"/>
</dbReference>
<protein>
    <submittedName>
        <fullName evidence="10">Hpt domain-containing protein</fullName>
    </submittedName>
</protein>
<keyword evidence="3" id="KW-0805">Transcription regulation</keyword>
<evidence type="ECO:0000313" key="10">
    <source>
        <dbReference type="EMBL" id="SDC43967.1"/>
    </source>
</evidence>
<gene>
    <name evidence="10" type="ORF">SAMN05660690_1445</name>
</gene>
<dbReference type="OrthoDB" id="3197131at2"/>
<organism evidence="10 11">
    <name type="scientific">Geodermatophilus telluris</name>
    <dbReference type="NCBI Taxonomy" id="1190417"/>
    <lineage>
        <taxon>Bacteria</taxon>
        <taxon>Bacillati</taxon>
        <taxon>Actinomycetota</taxon>
        <taxon>Actinomycetes</taxon>
        <taxon>Geodermatophilales</taxon>
        <taxon>Geodermatophilaceae</taxon>
        <taxon>Geodermatophilus</taxon>
    </lineage>
</organism>
<dbReference type="EMBL" id="FMZF01000002">
    <property type="protein sequence ID" value="SDC43967.1"/>
    <property type="molecule type" value="Genomic_DNA"/>
</dbReference>
<keyword evidence="2" id="KW-0902">Two-component regulatory system</keyword>
<dbReference type="AlphaFoldDB" id="A0A1G6LLN0"/>
<evidence type="ECO:0000313" key="11">
    <source>
        <dbReference type="Proteomes" id="UP000199416"/>
    </source>
</evidence>
<dbReference type="InterPro" id="IPR001789">
    <property type="entry name" value="Sig_transdc_resp-reg_receiver"/>
</dbReference>
<dbReference type="SUPFAM" id="SSF47226">
    <property type="entry name" value="Histidine-containing phosphotransfer domain, HPT domain"/>
    <property type="match status" value="1"/>
</dbReference>
<accession>A0A1G6LLN0</accession>
<name>A0A1G6LLN0_9ACTN</name>
<dbReference type="GO" id="GO:0006355">
    <property type="term" value="P:regulation of DNA-templated transcription"/>
    <property type="evidence" value="ECO:0007669"/>
    <property type="project" value="TreeGrafter"/>
</dbReference>
<evidence type="ECO:0000256" key="1">
    <source>
        <dbReference type="ARBA" id="ARBA00022553"/>
    </source>
</evidence>
<reference evidence="11" key="1">
    <citation type="submission" date="2016-10" db="EMBL/GenBank/DDBJ databases">
        <authorList>
            <person name="Varghese N."/>
            <person name="Submissions S."/>
        </authorList>
    </citation>
    <scope>NUCLEOTIDE SEQUENCE [LARGE SCALE GENOMIC DNA]</scope>
    <source>
        <strain evidence="11">DSM 45421</strain>
    </source>
</reference>
<evidence type="ECO:0000256" key="4">
    <source>
        <dbReference type="ARBA" id="ARBA00023125"/>
    </source>
</evidence>
<dbReference type="Gene3D" id="3.40.50.2300">
    <property type="match status" value="1"/>
</dbReference>
<dbReference type="SMART" id="SM00448">
    <property type="entry name" value="REC"/>
    <property type="match status" value="1"/>
</dbReference>